<evidence type="ECO:0000256" key="1">
    <source>
        <dbReference type="SAM" id="Coils"/>
    </source>
</evidence>
<keyword evidence="2" id="KW-0472">Membrane</keyword>
<proteinExistence type="predicted"/>
<accession>A0ABZ2PM01</accession>
<keyword evidence="1" id="KW-0175">Coiled coil</keyword>
<name>A0ABZ2PM01_9NOCA</name>
<organism evidence="3 4">
    <name type="scientific">Rhodococcus sovatensis</name>
    <dbReference type="NCBI Taxonomy" id="1805840"/>
    <lineage>
        <taxon>Bacteria</taxon>
        <taxon>Bacillati</taxon>
        <taxon>Actinomycetota</taxon>
        <taxon>Actinomycetes</taxon>
        <taxon>Mycobacteriales</taxon>
        <taxon>Nocardiaceae</taxon>
        <taxon>Rhodococcus</taxon>
    </lineage>
</organism>
<keyword evidence="2" id="KW-1133">Transmembrane helix</keyword>
<sequence>MIDPVWAGVVGTAVGAVAGSAASLLAPLINWRTEKQRLEVEKENAKDLFKQQHELELVQIDRQAKLADLDSKRTLVTTWRDGVAQALDEWTEDDIRSRTSSGPTSALAPTYRSAAGKAWFASLRPNLDTSIEDVDYLAKQMELMMFPEYAKTLFDEIARIESEWGLR</sequence>
<reference evidence="3 4" key="1">
    <citation type="submission" date="2024-03" db="EMBL/GenBank/DDBJ databases">
        <title>Natural products discovery in diverse microorganisms through a two-stage MS feature dereplication strategy.</title>
        <authorList>
            <person name="Zhang R."/>
        </authorList>
    </citation>
    <scope>NUCLEOTIDE SEQUENCE [LARGE SCALE GENOMIC DNA]</scope>
    <source>
        <strain evidence="3 4">18930</strain>
    </source>
</reference>
<dbReference type="EMBL" id="CP147846">
    <property type="protein sequence ID" value="WXG70202.1"/>
    <property type="molecule type" value="Genomic_DNA"/>
</dbReference>
<dbReference type="Proteomes" id="UP001432000">
    <property type="component" value="Chromosome"/>
</dbReference>
<gene>
    <name evidence="3" type="ORF">WDS16_06685</name>
</gene>
<feature type="transmembrane region" description="Helical" evidence="2">
    <location>
        <begin position="6"/>
        <end position="29"/>
    </location>
</feature>
<keyword evidence="4" id="KW-1185">Reference proteome</keyword>
<feature type="coiled-coil region" evidence="1">
    <location>
        <begin position="28"/>
        <end position="55"/>
    </location>
</feature>
<evidence type="ECO:0000256" key="2">
    <source>
        <dbReference type="SAM" id="Phobius"/>
    </source>
</evidence>
<keyword evidence="2" id="KW-0812">Transmembrane</keyword>
<evidence type="ECO:0000313" key="4">
    <source>
        <dbReference type="Proteomes" id="UP001432000"/>
    </source>
</evidence>
<dbReference type="RefSeq" id="WP_338891448.1">
    <property type="nucleotide sequence ID" value="NZ_CP147846.1"/>
</dbReference>
<evidence type="ECO:0000313" key="3">
    <source>
        <dbReference type="EMBL" id="WXG70202.1"/>
    </source>
</evidence>
<protein>
    <submittedName>
        <fullName evidence="3">Uncharacterized protein</fullName>
    </submittedName>
</protein>